<dbReference type="PANTHER" id="PTHR43737:SF1">
    <property type="entry name" value="DUF1501 DOMAIN-CONTAINING PROTEIN"/>
    <property type="match status" value="1"/>
</dbReference>
<dbReference type="Proteomes" id="UP000249524">
    <property type="component" value="Unassembled WGS sequence"/>
</dbReference>
<organism evidence="1 2">
    <name type="scientific">Phenylobacterium kunshanense</name>
    <dbReference type="NCBI Taxonomy" id="1445034"/>
    <lineage>
        <taxon>Bacteria</taxon>
        <taxon>Pseudomonadati</taxon>
        <taxon>Pseudomonadota</taxon>
        <taxon>Alphaproteobacteria</taxon>
        <taxon>Caulobacterales</taxon>
        <taxon>Caulobacteraceae</taxon>
        <taxon>Phenylobacterium</taxon>
    </lineage>
</organism>
<reference evidence="1 2" key="1">
    <citation type="submission" date="2018-05" db="EMBL/GenBank/DDBJ databases">
        <authorList>
            <person name="Lanie J.A."/>
            <person name="Ng W.-L."/>
            <person name="Kazmierczak K.M."/>
            <person name="Andrzejewski T.M."/>
            <person name="Davidsen T.M."/>
            <person name="Wayne K.J."/>
            <person name="Tettelin H."/>
            <person name="Glass J.I."/>
            <person name="Rusch D."/>
            <person name="Podicherti R."/>
            <person name="Tsui H.-C.T."/>
            <person name="Winkler M.E."/>
        </authorList>
    </citation>
    <scope>NUCLEOTIDE SEQUENCE [LARGE SCALE GENOMIC DNA]</scope>
    <source>
        <strain evidence="1 2">BUT-10</strain>
    </source>
</reference>
<dbReference type="PANTHER" id="PTHR43737">
    <property type="entry name" value="BLL7424 PROTEIN"/>
    <property type="match status" value="1"/>
</dbReference>
<dbReference type="Pfam" id="PF08811">
    <property type="entry name" value="DUF1800"/>
    <property type="match status" value="1"/>
</dbReference>
<accession>A0A328BBT7</accession>
<comment type="caution">
    <text evidence="1">The sequence shown here is derived from an EMBL/GenBank/DDBJ whole genome shotgun (WGS) entry which is preliminary data.</text>
</comment>
<dbReference type="RefSeq" id="WP_111276508.1">
    <property type="nucleotide sequence ID" value="NZ_QFYS01000005.1"/>
</dbReference>
<dbReference type="AlphaFoldDB" id="A0A328BBT7"/>
<proteinExistence type="predicted"/>
<keyword evidence="2" id="KW-1185">Reference proteome</keyword>
<evidence type="ECO:0000313" key="2">
    <source>
        <dbReference type="Proteomes" id="UP000249524"/>
    </source>
</evidence>
<dbReference type="OrthoDB" id="9772295at2"/>
<dbReference type="EMBL" id="QFYS01000005">
    <property type="protein sequence ID" value="RAK64970.1"/>
    <property type="molecule type" value="Genomic_DNA"/>
</dbReference>
<gene>
    <name evidence="1" type="ORF">DJ019_13270</name>
</gene>
<protein>
    <submittedName>
        <fullName evidence="1">DUF1800 domain-containing protein</fullName>
    </submittedName>
</protein>
<sequence length="565" mass="60217">MSNTVAKGAAAALAGGAIVGGVLAYNASHFAAPEAPAAAVPAETADAVRLAKQATFGPTKAVVDAIVAQGPEAWVDGQLATTGSTYADFTGSTYAKPTCEGAADVALCIQTKFRAQPVAMRFYQNALTKPDQLRQRVAFALSQMIVVSGMKVESTAGIAAFQQAMLTNAFGNYRTILREVTLSAAMGDYLDLAGSNRTQPNQNYARELLQIFSIYPSQLRIDGTVVTDARGASVPTYTEADVDGVARALTGWTYARYGSTSVPFHERPRNYAVPMVQFPASYDAFDPGAKTFLGVTVPAGATPQQNLDAVVDAAFNHPNVGPYVARQLIQHLVTSNPSPAYVARVAGVFNDNGAGVRGDLKAVVRAILLDAEARGPVRTDPDYGKLKEPVLYLTSFLRLMGATGDGFFPYARGHDLNQKVFEAPSVFNFYPWDYPLPQGGGLVSPSTKLTGGGLDFERHNFAFHYTLLDSILGTGRDYQANPALGSKSGTKVNWKQWETFGTNVDGMIDQMDLLMLAGSMTAEQRSALKAAMLAVTDGTGSALARKRAQTGLYILLSSPQFQVDR</sequence>
<dbReference type="InterPro" id="IPR014917">
    <property type="entry name" value="DUF1800"/>
</dbReference>
<name>A0A328BBT7_9CAUL</name>
<evidence type="ECO:0000313" key="1">
    <source>
        <dbReference type="EMBL" id="RAK64970.1"/>
    </source>
</evidence>